<reference evidence="2" key="1">
    <citation type="submission" date="2016-10" db="EMBL/GenBank/DDBJ databases">
        <authorList>
            <person name="Varghese N."/>
            <person name="Submissions S."/>
        </authorList>
    </citation>
    <scope>NUCLEOTIDE SEQUENCE [LARGE SCALE GENOMIC DNA]</scope>
    <source>
        <strain evidence="2">DSM 22703</strain>
    </source>
</reference>
<evidence type="ECO:0000313" key="2">
    <source>
        <dbReference type="Proteomes" id="UP000198756"/>
    </source>
</evidence>
<organism evidence="1 2">
    <name type="scientific">Algoriphagus alkaliphilus</name>
    <dbReference type="NCBI Taxonomy" id="279824"/>
    <lineage>
        <taxon>Bacteria</taxon>
        <taxon>Pseudomonadati</taxon>
        <taxon>Bacteroidota</taxon>
        <taxon>Cytophagia</taxon>
        <taxon>Cytophagales</taxon>
        <taxon>Cyclobacteriaceae</taxon>
        <taxon>Algoriphagus</taxon>
    </lineage>
</organism>
<sequence length="71" mass="8412">MKILVELPDDKAKSFLEMLKKLTYFKTEKLNREDEEFYEGLKEVEEINLAKQGKIKLKSAKELLYELCGRN</sequence>
<gene>
    <name evidence="1" type="ORF">SAMN03080617_00157</name>
</gene>
<keyword evidence="2" id="KW-1185">Reference proteome</keyword>
<dbReference type="RefSeq" id="WP_092728040.1">
    <property type="nucleotide sequence ID" value="NZ_FMXE01000002.1"/>
</dbReference>
<name>A0A1G5UZ76_9BACT</name>
<dbReference type="EMBL" id="FMXE01000002">
    <property type="protein sequence ID" value="SDA38317.1"/>
    <property type="molecule type" value="Genomic_DNA"/>
</dbReference>
<accession>A0A1G5UZ76</accession>
<dbReference type="OrthoDB" id="886540at2"/>
<dbReference type="AlphaFoldDB" id="A0A1G5UZ76"/>
<protein>
    <submittedName>
        <fullName evidence="1">Uncharacterized protein</fullName>
    </submittedName>
</protein>
<proteinExistence type="predicted"/>
<dbReference type="STRING" id="279824.SAMN03080617_00157"/>
<evidence type="ECO:0000313" key="1">
    <source>
        <dbReference type="EMBL" id="SDA38317.1"/>
    </source>
</evidence>
<dbReference type="Proteomes" id="UP000198756">
    <property type="component" value="Unassembled WGS sequence"/>
</dbReference>